<name>A0A8H6XTG8_9AGAR</name>
<evidence type="ECO:0000256" key="2">
    <source>
        <dbReference type="SAM" id="Phobius"/>
    </source>
</evidence>
<gene>
    <name evidence="3" type="ORF">MSAN_01841200</name>
</gene>
<keyword evidence="2" id="KW-0812">Transmembrane</keyword>
<protein>
    <submittedName>
        <fullName evidence="3">Uncharacterized protein</fullName>
    </submittedName>
</protein>
<sequence length="155" mass="16863">MGVTIVTGAFAPTTLMARTVADDNPSLLWIVIPSVLLVSGYFVRKWYLARRLRVHGIGKGAPGFQTSVRKIRVPPELMARIRAGEDVSPDEIAAASARMEAEERGESVPEPTKSKKTESKTKSKAVVNDVPSDPANEWLPEGITAPKKRAKGKKK</sequence>
<feature type="compositionally biased region" description="Basic and acidic residues" evidence="1">
    <location>
        <begin position="99"/>
        <end position="121"/>
    </location>
</feature>
<feature type="region of interest" description="Disordered" evidence="1">
    <location>
        <begin position="88"/>
        <end position="155"/>
    </location>
</feature>
<proteinExistence type="predicted"/>
<dbReference type="OrthoDB" id="3260758at2759"/>
<evidence type="ECO:0000313" key="3">
    <source>
        <dbReference type="EMBL" id="KAF7346144.1"/>
    </source>
</evidence>
<evidence type="ECO:0000256" key="1">
    <source>
        <dbReference type="SAM" id="MobiDB-lite"/>
    </source>
</evidence>
<keyword evidence="2" id="KW-0472">Membrane</keyword>
<dbReference type="AlphaFoldDB" id="A0A8H6XTG8"/>
<keyword evidence="4" id="KW-1185">Reference proteome</keyword>
<dbReference type="EMBL" id="JACAZH010000019">
    <property type="protein sequence ID" value="KAF7346144.1"/>
    <property type="molecule type" value="Genomic_DNA"/>
</dbReference>
<feature type="transmembrane region" description="Helical" evidence="2">
    <location>
        <begin position="27"/>
        <end position="43"/>
    </location>
</feature>
<keyword evidence="2" id="KW-1133">Transmembrane helix</keyword>
<dbReference type="Proteomes" id="UP000623467">
    <property type="component" value="Unassembled WGS sequence"/>
</dbReference>
<feature type="compositionally biased region" description="Basic residues" evidence="1">
    <location>
        <begin position="146"/>
        <end position="155"/>
    </location>
</feature>
<accession>A0A8H6XTG8</accession>
<reference evidence="3" key="1">
    <citation type="submission" date="2020-05" db="EMBL/GenBank/DDBJ databases">
        <title>Mycena genomes resolve the evolution of fungal bioluminescence.</title>
        <authorList>
            <person name="Tsai I.J."/>
        </authorList>
    </citation>
    <scope>NUCLEOTIDE SEQUENCE</scope>
    <source>
        <strain evidence="3">160909Yilan</strain>
    </source>
</reference>
<comment type="caution">
    <text evidence="3">The sequence shown here is derived from an EMBL/GenBank/DDBJ whole genome shotgun (WGS) entry which is preliminary data.</text>
</comment>
<organism evidence="3 4">
    <name type="scientific">Mycena sanguinolenta</name>
    <dbReference type="NCBI Taxonomy" id="230812"/>
    <lineage>
        <taxon>Eukaryota</taxon>
        <taxon>Fungi</taxon>
        <taxon>Dikarya</taxon>
        <taxon>Basidiomycota</taxon>
        <taxon>Agaricomycotina</taxon>
        <taxon>Agaricomycetes</taxon>
        <taxon>Agaricomycetidae</taxon>
        <taxon>Agaricales</taxon>
        <taxon>Marasmiineae</taxon>
        <taxon>Mycenaceae</taxon>
        <taxon>Mycena</taxon>
    </lineage>
</organism>
<evidence type="ECO:0000313" key="4">
    <source>
        <dbReference type="Proteomes" id="UP000623467"/>
    </source>
</evidence>